<dbReference type="EMBL" id="BK059093">
    <property type="protein sequence ID" value="DAE29168.1"/>
    <property type="molecule type" value="Genomic_DNA"/>
</dbReference>
<sequence>MIAAFILDLRSLFFASILALLSFLSCLCSERLLSLSNESANSSSGLDLSTIALLGSNPALRS</sequence>
<protein>
    <submittedName>
        <fullName evidence="1">Uncharacterized protein</fullName>
    </submittedName>
</protein>
<organism evidence="1">
    <name type="scientific">virus sp. ctx9V1</name>
    <dbReference type="NCBI Taxonomy" id="2828001"/>
    <lineage>
        <taxon>Viruses</taxon>
    </lineage>
</organism>
<accession>A0A8S5RCQ8</accession>
<proteinExistence type="predicted"/>
<evidence type="ECO:0000313" key="1">
    <source>
        <dbReference type="EMBL" id="DAE29168.1"/>
    </source>
</evidence>
<reference evidence="1" key="1">
    <citation type="journal article" date="2021" name="Proc. Natl. Acad. Sci. U.S.A.">
        <title>A Catalog of Tens of Thousands of Viruses from Human Metagenomes Reveals Hidden Associations with Chronic Diseases.</title>
        <authorList>
            <person name="Tisza M.J."/>
            <person name="Buck C.B."/>
        </authorList>
    </citation>
    <scope>NUCLEOTIDE SEQUENCE</scope>
    <source>
        <strain evidence="1">Ctx9V1</strain>
    </source>
</reference>
<name>A0A8S5RCQ8_9VIRU</name>